<dbReference type="InterPro" id="IPR036388">
    <property type="entry name" value="WH-like_DNA-bd_sf"/>
</dbReference>
<dbReference type="OrthoDB" id="8524622at2"/>
<dbReference type="KEGG" id="htl:HPTL_0483"/>
<evidence type="ECO:0000313" key="7">
    <source>
        <dbReference type="EMBL" id="BBD76751.1"/>
    </source>
</evidence>
<dbReference type="Pfam" id="PF09339">
    <property type="entry name" value="HTH_IclR"/>
    <property type="match status" value="1"/>
</dbReference>
<dbReference type="RefSeq" id="WP_119334566.1">
    <property type="nucleotide sequence ID" value="NZ_AP018558.1"/>
</dbReference>
<dbReference type="InterPro" id="IPR029016">
    <property type="entry name" value="GAF-like_dom_sf"/>
</dbReference>
<sequence length="293" mass="31284">MSGERRGIQSVEVGGQLLRALADAGVPMMLKELAAAAGMTPAKAHPYLVSFGKLGLVEQDPLTGRYKLGAFALRMGLAALHALNPVRVANEVAAQLADEVGQNVAIAVWGNLGATVVDVEECQRAIHVNMRPGTVMGLLTTATGRVFAAYLPPRLIEPLIERELQRLAVGSQRLRISRRFVEEQVAEVRRHAMARVVGQPIPGINAFSAPVFDHNGHLALALTVLGPEDSFDPDWDGPMAQAVRRAAQTVTERVGGDPKKLVPDTAEKEPVPDALEPTQGGAQPSSTDPIISW</sequence>
<evidence type="ECO:0000256" key="4">
    <source>
        <dbReference type="SAM" id="MobiDB-lite"/>
    </source>
</evidence>
<evidence type="ECO:0000313" key="8">
    <source>
        <dbReference type="Proteomes" id="UP000262004"/>
    </source>
</evidence>
<dbReference type="Gene3D" id="3.30.450.40">
    <property type="match status" value="1"/>
</dbReference>
<dbReference type="SUPFAM" id="SSF46785">
    <property type="entry name" value="Winged helix' DNA-binding domain"/>
    <property type="match status" value="1"/>
</dbReference>
<proteinExistence type="predicted"/>
<dbReference type="GO" id="GO:0003700">
    <property type="term" value="F:DNA-binding transcription factor activity"/>
    <property type="evidence" value="ECO:0007669"/>
    <property type="project" value="TreeGrafter"/>
</dbReference>
<dbReference type="GO" id="GO:0003677">
    <property type="term" value="F:DNA binding"/>
    <property type="evidence" value="ECO:0007669"/>
    <property type="project" value="UniProtKB-KW"/>
</dbReference>
<feature type="compositionally biased region" description="Polar residues" evidence="4">
    <location>
        <begin position="280"/>
        <end position="293"/>
    </location>
</feature>
<keyword evidence="1" id="KW-0805">Transcription regulation</keyword>
<name>A0A2Z6DWC5_HYDTE</name>
<feature type="domain" description="IclR-ED" evidence="6">
    <location>
        <begin position="71"/>
        <end position="256"/>
    </location>
</feature>
<dbReference type="PANTHER" id="PTHR30136:SF8">
    <property type="entry name" value="TRANSCRIPTIONAL REGULATORY PROTEIN"/>
    <property type="match status" value="1"/>
</dbReference>
<dbReference type="SMART" id="SM00346">
    <property type="entry name" value="HTH_ICLR"/>
    <property type="match status" value="1"/>
</dbReference>
<dbReference type="Proteomes" id="UP000262004">
    <property type="component" value="Chromosome"/>
</dbReference>
<dbReference type="InterPro" id="IPR014757">
    <property type="entry name" value="Tscrpt_reg_IclR_C"/>
</dbReference>
<dbReference type="InterPro" id="IPR036390">
    <property type="entry name" value="WH_DNA-bd_sf"/>
</dbReference>
<dbReference type="PROSITE" id="PS51077">
    <property type="entry name" value="HTH_ICLR"/>
    <property type="match status" value="1"/>
</dbReference>
<keyword evidence="3" id="KW-0804">Transcription</keyword>
<dbReference type="AlphaFoldDB" id="A0A2Z6DWC5"/>
<dbReference type="Gene3D" id="1.10.10.10">
    <property type="entry name" value="Winged helix-like DNA-binding domain superfamily/Winged helix DNA-binding domain"/>
    <property type="match status" value="1"/>
</dbReference>
<protein>
    <submittedName>
        <fullName evidence="7">Transcriptional regulator</fullName>
    </submittedName>
</protein>
<evidence type="ECO:0000259" key="5">
    <source>
        <dbReference type="PROSITE" id="PS51077"/>
    </source>
</evidence>
<feature type="domain" description="HTH iclR-type" evidence="5">
    <location>
        <begin position="8"/>
        <end position="70"/>
    </location>
</feature>
<dbReference type="EMBL" id="AP018558">
    <property type="protein sequence ID" value="BBD76751.1"/>
    <property type="molecule type" value="Genomic_DNA"/>
</dbReference>
<dbReference type="PROSITE" id="PS51078">
    <property type="entry name" value="ICLR_ED"/>
    <property type="match status" value="1"/>
</dbReference>
<accession>A0A2Z6DWC5</accession>
<feature type="compositionally biased region" description="Basic and acidic residues" evidence="4">
    <location>
        <begin position="254"/>
        <end position="271"/>
    </location>
</feature>
<evidence type="ECO:0000259" key="6">
    <source>
        <dbReference type="PROSITE" id="PS51078"/>
    </source>
</evidence>
<keyword evidence="8" id="KW-1185">Reference proteome</keyword>
<evidence type="ECO:0000256" key="3">
    <source>
        <dbReference type="ARBA" id="ARBA00023163"/>
    </source>
</evidence>
<evidence type="ECO:0000256" key="2">
    <source>
        <dbReference type="ARBA" id="ARBA00023125"/>
    </source>
</evidence>
<dbReference type="InterPro" id="IPR050707">
    <property type="entry name" value="HTH_MetabolicPath_Reg"/>
</dbReference>
<dbReference type="InterPro" id="IPR005471">
    <property type="entry name" value="Tscrpt_reg_IclR_N"/>
</dbReference>
<keyword evidence="2" id="KW-0238">DNA-binding</keyword>
<gene>
    <name evidence="7" type="ORF">HPTL_0483</name>
</gene>
<dbReference type="PANTHER" id="PTHR30136">
    <property type="entry name" value="HELIX-TURN-HELIX TRANSCRIPTIONAL REGULATOR, ICLR FAMILY"/>
    <property type="match status" value="1"/>
</dbReference>
<organism evidence="7 8">
    <name type="scientific">Hydrogenophilus thermoluteolus</name>
    <name type="common">Pseudomonas hydrogenothermophila</name>
    <dbReference type="NCBI Taxonomy" id="297"/>
    <lineage>
        <taxon>Bacteria</taxon>
        <taxon>Pseudomonadati</taxon>
        <taxon>Pseudomonadota</taxon>
        <taxon>Hydrogenophilia</taxon>
        <taxon>Hydrogenophilales</taxon>
        <taxon>Hydrogenophilaceae</taxon>
        <taxon>Hydrogenophilus</taxon>
    </lineage>
</organism>
<dbReference type="SUPFAM" id="SSF55781">
    <property type="entry name" value="GAF domain-like"/>
    <property type="match status" value="1"/>
</dbReference>
<feature type="region of interest" description="Disordered" evidence="4">
    <location>
        <begin position="247"/>
        <end position="293"/>
    </location>
</feature>
<dbReference type="Pfam" id="PF01614">
    <property type="entry name" value="IclR_C"/>
    <property type="match status" value="1"/>
</dbReference>
<reference evidence="7 8" key="1">
    <citation type="submission" date="2018-04" db="EMBL/GenBank/DDBJ databases">
        <title>Complete genome sequence of Hydrogenophilus thermoluteolus TH-1.</title>
        <authorList>
            <person name="Arai H."/>
        </authorList>
    </citation>
    <scope>NUCLEOTIDE SEQUENCE [LARGE SCALE GENOMIC DNA]</scope>
    <source>
        <strain evidence="7 8">TH-1</strain>
    </source>
</reference>
<dbReference type="GO" id="GO:0045892">
    <property type="term" value="P:negative regulation of DNA-templated transcription"/>
    <property type="evidence" value="ECO:0007669"/>
    <property type="project" value="TreeGrafter"/>
</dbReference>
<evidence type="ECO:0000256" key="1">
    <source>
        <dbReference type="ARBA" id="ARBA00023015"/>
    </source>
</evidence>